<dbReference type="RefSeq" id="WP_147236010.1">
    <property type="nucleotide sequence ID" value="NZ_JAZHFZ010000005.1"/>
</dbReference>
<gene>
    <name evidence="3" type="ORF">FRZ40_25725</name>
    <name evidence="2" type="ORF">V4C56_13725</name>
</gene>
<evidence type="ECO:0000313" key="4">
    <source>
        <dbReference type="Proteomes" id="UP000321776"/>
    </source>
</evidence>
<keyword evidence="5" id="KW-1185">Reference proteome</keyword>
<feature type="signal peptide" evidence="1">
    <location>
        <begin position="1"/>
        <end position="20"/>
    </location>
</feature>
<keyword evidence="1" id="KW-0732">Signal</keyword>
<feature type="chain" id="PRO_5022889991" evidence="1">
    <location>
        <begin position="21"/>
        <end position="81"/>
    </location>
</feature>
<organism evidence="3 4">
    <name type="scientific">Paraburkholderia azotifigens</name>
    <dbReference type="NCBI Taxonomy" id="2057004"/>
    <lineage>
        <taxon>Bacteria</taxon>
        <taxon>Pseudomonadati</taxon>
        <taxon>Pseudomonadota</taxon>
        <taxon>Betaproteobacteria</taxon>
        <taxon>Burkholderiales</taxon>
        <taxon>Burkholderiaceae</taxon>
        <taxon>Paraburkholderia</taxon>
    </lineage>
</organism>
<dbReference type="AlphaFoldDB" id="A0A5C6VEX8"/>
<evidence type="ECO:0000256" key="1">
    <source>
        <dbReference type="SAM" id="SignalP"/>
    </source>
</evidence>
<reference evidence="3" key="2">
    <citation type="submission" date="2019-08" db="EMBL/GenBank/DDBJ databases">
        <authorList>
            <person name="Im W.-T."/>
        </authorList>
    </citation>
    <scope>NUCLEOTIDE SEQUENCE</scope>
    <source>
        <strain evidence="3">NF 2-5-3</strain>
    </source>
</reference>
<reference evidence="2 5" key="3">
    <citation type="submission" date="2024-01" db="EMBL/GenBank/DDBJ databases">
        <title>The diversity of rhizobia nodulating Mimosa spp. in eleven states of Brazil covering several biomes is determined by host plant, location, and edaphic factors.</title>
        <authorList>
            <person name="Rouws L."/>
            <person name="Barauna A."/>
            <person name="Beukes C."/>
            <person name="De Faria S.M."/>
            <person name="Gross E."/>
            <person name="Dos Reis Junior F.B."/>
            <person name="Simon M."/>
            <person name="Maluk M."/>
            <person name="Odee D.W."/>
            <person name="Kenicer G."/>
            <person name="Young J.P.W."/>
            <person name="Reis V.M."/>
            <person name="Zilli J."/>
            <person name="James E.K."/>
        </authorList>
    </citation>
    <scope>NUCLEOTIDE SEQUENCE [LARGE SCALE GENOMIC DNA]</scope>
    <source>
        <strain evidence="2 5">JPY530</strain>
    </source>
</reference>
<comment type="caution">
    <text evidence="3">The sequence shown here is derived from an EMBL/GenBank/DDBJ whole genome shotgun (WGS) entry which is preliminary data.</text>
</comment>
<evidence type="ECO:0000313" key="3">
    <source>
        <dbReference type="EMBL" id="TXC83757.1"/>
    </source>
</evidence>
<evidence type="ECO:0000313" key="5">
    <source>
        <dbReference type="Proteomes" id="UP001481677"/>
    </source>
</evidence>
<name>A0A5C6VEX8_9BURK</name>
<dbReference type="EMBL" id="JAZHGA010000008">
    <property type="protein sequence ID" value="MEM5340674.1"/>
    <property type="molecule type" value="Genomic_DNA"/>
</dbReference>
<dbReference type="EMBL" id="VOQS01000003">
    <property type="protein sequence ID" value="TXC83757.1"/>
    <property type="molecule type" value="Genomic_DNA"/>
</dbReference>
<proteinExistence type="predicted"/>
<evidence type="ECO:0000313" key="2">
    <source>
        <dbReference type="EMBL" id="MEM5340674.1"/>
    </source>
</evidence>
<sequence length="81" mass="8370">MNLLKPLVLISALLCGAAHAGTILPAGDTSNHSANDRALLCDSVSFATGSAQNRAACRRVFAREARPTVQTAPLTASDYAS</sequence>
<accession>A0A5C6VEX8</accession>
<dbReference type="Proteomes" id="UP001481677">
    <property type="component" value="Unassembled WGS sequence"/>
</dbReference>
<protein>
    <submittedName>
        <fullName evidence="3">Uncharacterized protein</fullName>
    </submittedName>
</protein>
<reference evidence="3 4" key="1">
    <citation type="journal article" date="2018" name="Int. J. Syst. Evol. Microbiol.">
        <title>Paraburkholderia azotifigens sp. nov., a nitrogen-fixing bacterium isolated from paddy soil.</title>
        <authorList>
            <person name="Choi G.M."/>
            <person name="Im W.T."/>
        </authorList>
    </citation>
    <scope>NUCLEOTIDE SEQUENCE [LARGE SCALE GENOMIC DNA]</scope>
    <source>
        <strain evidence="3 4">NF 2-5-3</strain>
    </source>
</reference>
<dbReference type="Proteomes" id="UP000321776">
    <property type="component" value="Unassembled WGS sequence"/>
</dbReference>